<protein>
    <submittedName>
        <fullName evidence="2">Uncharacterized protein</fullName>
    </submittedName>
</protein>
<keyword evidence="1" id="KW-0472">Membrane</keyword>
<reference evidence="2" key="1">
    <citation type="submission" date="2018-10" db="EMBL/GenBank/DDBJ databases">
        <title>Hidden diversity of soil giant viruses.</title>
        <authorList>
            <person name="Schulz F."/>
            <person name="Alteio L."/>
            <person name="Goudeau D."/>
            <person name="Ryan E.M."/>
            <person name="Malmstrom R.R."/>
            <person name="Blanchard J."/>
            <person name="Woyke T."/>
        </authorList>
    </citation>
    <scope>NUCLEOTIDE SEQUENCE</scope>
    <source>
        <strain evidence="2">HAV1</strain>
    </source>
</reference>
<organism evidence="2">
    <name type="scientific">Harvfovirus sp</name>
    <dbReference type="NCBI Taxonomy" id="2487768"/>
    <lineage>
        <taxon>Viruses</taxon>
        <taxon>Varidnaviria</taxon>
        <taxon>Bamfordvirae</taxon>
        <taxon>Nucleocytoviricota</taxon>
        <taxon>Megaviricetes</taxon>
        <taxon>Imitervirales</taxon>
        <taxon>Mimiviridae</taxon>
        <taxon>Klosneuvirinae</taxon>
    </lineage>
</organism>
<keyword evidence="1" id="KW-0812">Transmembrane</keyword>
<keyword evidence="1" id="KW-1133">Transmembrane helix</keyword>
<gene>
    <name evidence="2" type="ORF">Harvfovirus35_14</name>
</gene>
<accession>A0A3G5A2P2</accession>
<feature type="transmembrane region" description="Helical" evidence="1">
    <location>
        <begin position="85"/>
        <end position="103"/>
    </location>
</feature>
<evidence type="ECO:0000313" key="2">
    <source>
        <dbReference type="EMBL" id="AYV81465.1"/>
    </source>
</evidence>
<proteinExistence type="predicted"/>
<sequence>MNFKPIIIGLTVIFVFLDGIHFLVGIAASSETHFYRKYYHPTWIMNVLTTVVAMFATGVGCYTLYKNYKNNWNMKKKRAYDIFNVIAAILIFIGLISAGNTHWSEMSHMYFNFTAALYVLKFFLSASLLGARYYYLNYNVTPTPVISSPAIPPAPVASGAVV</sequence>
<feature type="transmembrane region" description="Helical" evidence="1">
    <location>
        <begin position="109"/>
        <end position="129"/>
    </location>
</feature>
<feature type="transmembrane region" description="Helical" evidence="1">
    <location>
        <begin position="7"/>
        <end position="28"/>
    </location>
</feature>
<evidence type="ECO:0000256" key="1">
    <source>
        <dbReference type="SAM" id="Phobius"/>
    </source>
</evidence>
<dbReference type="EMBL" id="MK072277">
    <property type="protein sequence ID" value="AYV81465.1"/>
    <property type="molecule type" value="Genomic_DNA"/>
</dbReference>
<name>A0A3G5A2P2_9VIRU</name>
<feature type="transmembrane region" description="Helical" evidence="1">
    <location>
        <begin position="43"/>
        <end position="65"/>
    </location>
</feature>